<dbReference type="EMBL" id="VCHE01000008">
    <property type="protein sequence ID" value="KAB2579236.1"/>
    <property type="molecule type" value="Genomic_DNA"/>
</dbReference>
<dbReference type="SUPFAM" id="SSF54518">
    <property type="entry name" value="Tubby C-terminal domain-like"/>
    <property type="match status" value="1"/>
</dbReference>
<dbReference type="InterPro" id="IPR007612">
    <property type="entry name" value="LOR"/>
</dbReference>
<dbReference type="Pfam" id="PF04525">
    <property type="entry name" value="LOR"/>
    <property type="match status" value="1"/>
</dbReference>
<dbReference type="PANTHER" id="PTHR31087">
    <property type="match status" value="1"/>
</dbReference>
<proteinExistence type="inferred from homology"/>
<gene>
    <name evidence="2" type="ORF">DBV05_g2256</name>
</gene>
<dbReference type="AlphaFoldDB" id="A0A5N5DMS7"/>
<evidence type="ECO:0000256" key="1">
    <source>
        <dbReference type="ARBA" id="ARBA00005437"/>
    </source>
</evidence>
<comment type="similarity">
    <text evidence="1">Belongs to the LOR family.</text>
</comment>
<evidence type="ECO:0000313" key="2">
    <source>
        <dbReference type="EMBL" id="KAB2579236.1"/>
    </source>
</evidence>
<dbReference type="InterPro" id="IPR025659">
    <property type="entry name" value="Tubby-like_C"/>
</dbReference>
<organism evidence="2 3">
    <name type="scientific">Lasiodiplodia theobromae</name>
    <dbReference type="NCBI Taxonomy" id="45133"/>
    <lineage>
        <taxon>Eukaryota</taxon>
        <taxon>Fungi</taxon>
        <taxon>Dikarya</taxon>
        <taxon>Ascomycota</taxon>
        <taxon>Pezizomycotina</taxon>
        <taxon>Dothideomycetes</taxon>
        <taxon>Dothideomycetes incertae sedis</taxon>
        <taxon>Botryosphaeriales</taxon>
        <taxon>Botryosphaeriaceae</taxon>
        <taxon>Lasiodiplodia</taxon>
    </lineage>
</organism>
<dbReference type="Gene3D" id="2.40.160.200">
    <property type="entry name" value="LURP1-related"/>
    <property type="match status" value="1"/>
</dbReference>
<dbReference type="OrthoDB" id="97518at2759"/>
<sequence length="199" mass="22365">MSSQQHLQLPPYPTPLGLFPSFFARQAEPLVLKEKVLSLSGDSFSVKTVDGRAIVQVKGEYFSLSGRKHVMDMQGNVLFTIRKQHFTFPTSYYAEDPSGKRILDVQSKWSFGSSKAVCSFTSTNGKQERLFMKGNFFDTYADITDEATGQLVATIDRKFFNAREIFGGQQTYVVTVAPNVDMTVIAAMCICLDERRNEK</sequence>
<accession>A0A5N5DMS7</accession>
<evidence type="ECO:0008006" key="4">
    <source>
        <dbReference type="Google" id="ProtNLM"/>
    </source>
</evidence>
<name>A0A5N5DMS7_9PEZI</name>
<dbReference type="InterPro" id="IPR038595">
    <property type="entry name" value="LOR_sf"/>
</dbReference>
<dbReference type="PANTHER" id="PTHR31087:SF161">
    <property type="entry name" value="TUBBY C 2 FAMILY PROTEIN"/>
    <property type="match status" value="1"/>
</dbReference>
<protein>
    <recommendedName>
        <fullName evidence="4">Protein LURP-one-related 15</fullName>
    </recommendedName>
</protein>
<keyword evidence="3" id="KW-1185">Reference proteome</keyword>
<reference evidence="2 3" key="1">
    <citation type="journal article" date="2019" name="Sci. Rep.">
        <title>A multi-omics analysis of the grapevine pathogen Lasiodiplodia theobromae reveals that temperature affects the expression of virulence- and pathogenicity-related genes.</title>
        <authorList>
            <person name="Felix C."/>
            <person name="Meneses R."/>
            <person name="Goncalves M.F.M."/>
            <person name="Tilleman L."/>
            <person name="Duarte A.S."/>
            <person name="Jorrin-Novo J.V."/>
            <person name="Van de Peer Y."/>
            <person name="Deforce D."/>
            <person name="Van Nieuwerburgh F."/>
            <person name="Esteves A.C."/>
            <person name="Alves A."/>
        </authorList>
    </citation>
    <scope>NUCLEOTIDE SEQUENCE [LARGE SCALE GENOMIC DNA]</scope>
    <source>
        <strain evidence="2 3">LA-SOL3</strain>
    </source>
</reference>
<comment type="caution">
    <text evidence="2">The sequence shown here is derived from an EMBL/GenBank/DDBJ whole genome shotgun (WGS) entry which is preliminary data.</text>
</comment>
<evidence type="ECO:0000313" key="3">
    <source>
        <dbReference type="Proteomes" id="UP000325902"/>
    </source>
</evidence>
<dbReference type="Proteomes" id="UP000325902">
    <property type="component" value="Unassembled WGS sequence"/>
</dbReference>